<dbReference type="PANTHER" id="PTHR31480">
    <property type="entry name" value="BIFUNCTIONAL LYCOPENE CYCLASE/PHYTOENE SYNTHASE"/>
    <property type="match status" value="1"/>
</dbReference>
<dbReference type="Gene3D" id="1.10.600.10">
    <property type="entry name" value="Farnesyl Diphosphate Synthase"/>
    <property type="match status" value="1"/>
</dbReference>
<sequence length="323" mass="35136">MLTRTDALHCERVVRSHARTFTLASYFLPPEKRRAAFALYAFCRVADDMVDAAGESDADEVARQLAAYERRLDAALAGRPADEIFRELAWVVSRYRVPAAVLRELLAGVARDLRPTRYESWPELAVYCEGVASTVGEMCTHVFGVTGGAGARDRALRYARTLGIAMQLTNILRDVGEDAGRGRCYLPEEDLATFGLSRGEILAGDGRLAQDPRWRALMTFEIKRARALYDAAIPGIALLAPDAQRCASACARGYAGILGAIETNAYDTVSARARLGRWARVGVLWDVWRGKGCPADASAITEGPVIQWDGGPKLAAAELVNCA</sequence>
<evidence type="ECO:0000256" key="1">
    <source>
        <dbReference type="ARBA" id="ARBA00022679"/>
    </source>
</evidence>
<dbReference type="SFLD" id="SFLDG01018">
    <property type="entry name" value="Squalene/Phytoene_Synthase_Lik"/>
    <property type="match status" value="1"/>
</dbReference>
<dbReference type="PROSITE" id="PS01044">
    <property type="entry name" value="SQUALEN_PHYTOEN_SYN_1"/>
    <property type="match status" value="1"/>
</dbReference>
<name>A0A6J4KHN1_9BACT</name>
<accession>A0A6J4KHN1</accession>
<dbReference type="InterPro" id="IPR002060">
    <property type="entry name" value="Squ/phyt_synthse"/>
</dbReference>
<dbReference type="InterPro" id="IPR033904">
    <property type="entry name" value="Trans_IPPS_HH"/>
</dbReference>
<dbReference type="EC" id="2.5.1.32" evidence="2"/>
<dbReference type="SUPFAM" id="SSF48576">
    <property type="entry name" value="Terpenoid synthases"/>
    <property type="match status" value="1"/>
</dbReference>
<protein>
    <submittedName>
        <fullName evidence="2">Phytoene synthase</fullName>
        <ecNumber evidence="2">2.5.1.32</ecNumber>
    </submittedName>
</protein>
<dbReference type="InterPro" id="IPR019845">
    <property type="entry name" value="Squalene/phytoene_synthase_CS"/>
</dbReference>
<evidence type="ECO:0000313" key="2">
    <source>
        <dbReference type="EMBL" id="CAA9304906.1"/>
    </source>
</evidence>
<dbReference type="InterPro" id="IPR044843">
    <property type="entry name" value="Trans_IPPS_bact-type"/>
</dbReference>
<dbReference type="Pfam" id="PF00494">
    <property type="entry name" value="SQS_PSY"/>
    <property type="match status" value="1"/>
</dbReference>
<dbReference type="EMBL" id="CADCTU010000248">
    <property type="protein sequence ID" value="CAA9304906.1"/>
    <property type="molecule type" value="Genomic_DNA"/>
</dbReference>
<dbReference type="SFLD" id="SFLDS00005">
    <property type="entry name" value="Isoprenoid_Synthase_Type_I"/>
    <property type="match status" value="1"/>
</dbReference>
<gene>
    <name evidence="2" type="ORF">AVDCRST_MAG11-1089</name>
</gene>
<dbReference type="SFLD" id="SFLDG01212">
    <property type="entry name" value="Phytoene_synthase_like"/>
    <property type="match status" value="1"/>
</dbReference>
<dbReference type="GO" id="GO:0016117">
    <property type="term" value="P:carotenoid biosynthetic process"/>
    <property type="evidence" value="ECO:0007669"/>
    <property type="project" value="UniProtKB-ARBA"/>
</dbReference>
<dbReference type="GO" id="GO:0051996">
    <property type="term" value="F:squalene synthase [NAD(P)H] activity"/>
    <property type="evidence" value="ECO:0007669"/>
    <property type="project" value="InterPro"/>
</dbReference>
<proteinExistence type="predicted"/>
<dbReference type="CDD" id="cd00683">
    <property type="entry name" value="Trans_IPPS_HH"/>
    <property type="match status" value="1"/>
</dbReference>
<dbReference type="AlphaFoldDB" id="A0A6J4KHN1"/>
<reference evidence="2" key="1">
    <citation type="submission" date="2020-02" db="EMBL/GenBank/DDBJ databases">
        <authorList>
            <person name="Meier V. D."/>
        </authorList>
    </citation>
    <scope>NUCLEOTIDE SEQUENCE</scope>
    <source>
        <strain evidence="2">AVDCRST_MAG11</strain>
    </source>
</reference>
<keyword evidence="1 2" id="KW-0808">Transferase</keyword>
<organism evidence="2">
    <name type="scientific">uncultured Gemmatimonadaceae bacterium</name>
    <dbReference type="NCBI Taxonomy" id="246130"/>
    <lineage>
        <taxon>Bacteria</taxon>
        <taxon>Pseudomonadati</taxon>
        <taxon>Gemmatimonadota</taxon>
        <taxon>Gemmatimonadia</taxon>
        <taxon>Gemmatimonadales</taxon>
        <taxon>Gemmatimonadaceae</taxon>
        <taxon>environmental samples</taxon>
    </lineage>
</organism>
<dbReference type="InterPro" id="IPR008949">
    <property type="entry name" value="Isoprenoid_synthase_dom_sf"/>
</dbReference>
<dbReference type="GO" id="GO:0004311">
    <property type="term" value="F:geranylgeranyl diphosphate synthase activity"/>
    <property type="evidence" value="ECO:0007669"/>
    <property type="project" value="InterPro"/>
</dbReference>
<dbReference type="PROSITE" id="PS01045">
    <property type="entry name" value="SQUALEN_PHYTOEN_SYN_2"/>
    <property type="match status" value="1"/>
</dbReference>